<evidence type="ECO:0000259" key="5">
    <source>
        <dbReference type="Pfam" id="PF01494"/>
    </source>
</evidence>
<organism evidence="6 7">
    <name type="scientific">Monosporascus cannonballus</name>
    <dbReference type="NCBI Taxonomy" id="155416"/>
    <lineage>
        <taxon>Eukaryota</taxon>
        <taxon>Fungi</taxon>
        <taxon>Dikarya</taxon>
        <taxon>Ascomycota</taxon>
        <taxon>Pezizomycotina</taxon>
        <taxon>Sordariomycetes</taxon>
        <taxon>Xylariomycetidae</taxon>
        <taxon>Xylariales</taxon>
        <taxon>Xylariales incertae sedis</taxon>
        <taxon>Monosporascus</taxon>
    </lineage>
</organism>
<evidence type="ECO:0000256" key="2">
    <source>
        <dbReference type="ARBA" id="ARBA00022630"/>
    </source>
</evidence>
<name>A0ABY0H7U3_9PEZI</name>
<keyword evidence="2" id="KW-0285">Flavoprotein</keyword>
<dbReference type="Proteomes" id="UP000294003">
    <property type="component" value="Unassembled WGS sequence"/>
</dbReference>
<dbReference type="PANTHER" id="PTHR43476:SF3">
    <property type="entry name" value="FAD-BINDING MONOOXYGENASE"/>
    <property type="match status" value="1"/>
</dbReference>
<dbReference type="PANTHER" id="PTHR43476">
    <property type="entry name" value="3-(3-HYDROXY-PHENYL)PROPIONATE/3-HYDROXYCINNAMIC ACID HYDROXYLASE"/>
    <property type="match status" value="1"/>
</dbReference>
<dbReference type="InterPro" id="IPR036188">
    <property type="entry name" value="FAD/NAD-bd_sf"/>
</dbReference>
<keyword evidence="4" id="KW-0560">Oxidoreductase</keyword>
<proteinExistence type="predicted"/>
<comment type="caution">
    <text evidence="6">The sequence shown here is derived from an EMBL/GenBank/DDBJ whole genome shotgun (WGS) entry which is preliminary data.</text>
</comment>
<evidence type="ECO:0000256" key="4">
    <source>
        <dbReference type="ARBA" id="ARBA00023002"/>
    </source>
</evidence>
<evidence type="ECO:0000313" key="7">
    <source>
        <dbReference type="Proteomes" id="UP000294003"/>
    </source>
</evidence>
<reference evidence="6 7" key="1">
    <citation type="submission" date="2018-06" db="EMBL/GenBank/DDBJ databases">
        <title>Complete Genomes of Monosporascus.</title>
        <authorList>
            <person name="Robinson A.J."/>
            <person name="Natvig D.O."/>
        </authorList>
    </citation>
    <scope>NUCLEOTIDE SEQUENCE [LARGE SCALE GENOMIC DNA]</scope>
    <source>
        <strain evidence="6 7">CBS 609.92</strain>
    </source>
</reference>
<evidence type="ECO:0000313" key="6">
    <source>
        <dbReference type="EMBL" id="RYO83946.1"/>
    </source>
</evidence>
<dbReference type="EMBL" id="QJNS01000176">
    <property type="protein sequence ID" value="RYO83946.1"/>
    <property type="molecule type" value="Genomic_DNA"/>
</dbReference>
<accession>A0ABY0H7U3</accession>
<keyword evidence="7" id="KW-1185">Reference proteome</keyword>
<dbReference type="Gene3D" id="3.30.70.2450">
    <property type="match status" value="1"/>
</dbReference>
<protein>
    <recommendedName>
        <fullName evidence="5">FAD-binding domain-containing protein</fullName>
    </recommendedName>
</protein>
<feature type="domain" description="FAD-binding" evidence="5">
    <location>
        <begin position="3"/>
        <end position="366"/>
    </location>
</feature>
<dbReference type="SUPFAM" id="SSF51905">
    <property type="entry name" value="FAD/NAD(P)-binding domain"/>
    <property type="match status" value="1"/>
</dbReference>
<dbReference type="PRINTS" id="PR00420">
    <property type="entry name" value="RNGMNOXGNASE"/>
</dbReference>
<keyword evidence="3" id="KW-0274">FAD</keyword>
<dbReference type="Gene3D" id="3.50.50.60">
    <property type="entry name" value="FAD/NAD(P)-binding domain"/>
    <property type="match status" value="1"/>
</dbReference>
<comment type="pathway">
    <text evidence="1">Secondary metabolite biosynthesis.</text>
</comment>
<gene>
    <name evidence="6" type="ORF">DL762_005902</name>
</gene>
<dbReference type="InterPro" id="IPR002938">
    <property type="entry name" value="FAD-bd"/>
</dbReference>
<evidence type="ECO:0000256" key="3">
    <source>
        <dbReference type="ARBA" id="ARBA00022827"/>
    </source>
</evidence>
<dbReference type="InterPro" id="IPR050631">
    <property type="entry name" value="PheA/TfdB_FAD_monoxygenase"/>
</dbReference>
<sequence>MEKTEAIIVGAGPSGLALALSLAKFAVKSVILEKDSEISEDPRGVFLTHQAVRVLWDLGLGADLKHIGHDIECINFHKSSFKTKPWYIMDARNDFAHQTVQNGIFQMQPRLEAAMRKKVGESPYCDLRSGCEVTEREQSDGGVVVTYKTRNGTVGSLEGAWLVGADGKRGIVRKNFLEKTGIKQVESVYKYEGTWIASNLKINLPTPATHPDFPLWKLGYSPEKTYDLFWPRCFHFCCPPGKPTASGRFGPHEERLWRHEFAQDDWDDSMDAEKLLWEQLTPMITRSGDERYKAFPCGDVTFPRDCIRVNRCRPFRFTHKVVNGWFDNRTILVGDAAHVFPPFGGQGIACGMADSHELAWRLFLLQRLPTVGRTLSDGILNTWTSERKIGVKAAAIMTKFNGQLCNVGDTFGFWFFRNMAWLSRLISFVPTIPHPFTGAEQKGYRSVADGFFLSKFGGGGRVAQIYVESREHSPMLSDELLRLRPTVLTLLAIVRDTTDVAQLVHHAKAALDGVRAPPAIVSSDSLRVFSPTGPVDTEDIDVFFPAAREHLGSRFIQESYKPSTYVERFAPTTKYALIRNDFYIFAQASSLDELVTCIWESHRRVLKASFLEEPS</sequence>
<evidence type="ECO:0000256" key="1">
    <source>
        <dbReference type="ARBA" id="ARBA00005179"/>
    </source>
</evidence>
<dbReference type="Pfam" id="PF01494">
    <property type="entry name" value="FAD_binding_3"/>
    <property type="match status" value="1"/>
</dbReference>